<dbReference type="InterPro" id="IPR003830">
    <property type="entry name" value="ComA_synth"/>
</dbReference>
<sequence>MNPRAIDRPWAGVWALDQAMDRRYARPRTVGITMVIDSGLGVAATEDLLGVAAAHIDHWKFGFGTSALVPLAVLSRKLECLAAEDVITYPGGTLLEAAIMQQHCRVFMRRAKALGFRAVEVSDGTIELPKDRRRRVIGCAIDAGLIVLSEVGSKDPTHQPEPEALAEQAALDIEWGSQWVVIEGRESGEGIGVYDSHGGIKQDYLETIVSHLGENANRLIWEAPKKSQQAYLIQRFGPNVGLGNIDPGQVIALEALRSGLRFETLSSIAEQNRKTRRWDPAQVESPFVSALVEAE</sequence>
<gene>
    <name evidence="2" type="ORF">BSZ19_35470</name>
</gene>
<protein>
    <submittedName>
        <fullName evidence="2">Phosphosulfolactate synthase</fullName>
    </submittedName>
</protein>
<dbReference type="SUPFAM" id="SSF102110">
    <property type="entry name" value="(2r)-phospho-3-sulfolactate synthase ComA"/>
    <property type="match status" value="1"/>
</dbReference>
<dbReference type="Pfam" id="PF02679">
    <property type="entry name" value="ComA"/>
    <property type="match status" value="1"/>
</dbReference>
<evidence type="ECO:0000313" key="2">
    <source>
        <dbReference type="EMBL" id="OSJ26569.1"/>
    </source>
</evidence>
<dbReference type="EMBL" id="NAFL01000276">
    <property type="protein sequence ID" value="OSJ26569.1"/>
    <property type="molecule type" value="Genomic_DNA"/>
</dbReference>
<dbReference type="AlphaFoldDB" id="A0A1Y2JEE4"/>
<name>A0A1Y2JEE4_BRAJP</name>
<dbReference type="PANTHER" id="PTHR48413:SF1">
    <property type="entry name" value="PROTEIN HEAT-STRESS-ASSOCIATED 32"/>
    <property type="match status" value="1"/>
</dbReference>
<proteinExistence type="inferred from homology"/>
<dbReference type="RefSeq" id="WP_085403761.1">
    <property type="nucleotide sequence ID" value="NZ_NAFL01000276.1"/>
</dbReference>
<evidence type="ECO:0000313" key="3">
    <source>
        <dbReference type="Proteomes" id="UP000193335"/>
    </source>
</evidence>
<dbReference type="Proteomes" id="UP000193335">
    <property type="component" value="Unassembled WGS sequence"/>
</dbReference>
<comment type="caution">
    <text evidence="2">The sequence shown here is derived from an EMBL/GenBank/DDBJ whole genome shotgun (WGS) entry which is preliminary data.</text>
</comment>
<dbReference type="Gene3D" id="3.20.20.70">
    <property type="entry name" value="Aldolase class I"/>
    <property type="match status" value="1"/>
</dbReference>
<dbReference type="PANTHER" id="PTHR48413">
    <property type="match status" value="1"/>
</dbReference>
<comment type="similarity">
    <text evidence="1">Belongs to the phosphosulfolactate synthase family.</text>
</comment>
<dbReference type="InterPro" id="IPR036112">
    <property type="entry name" value="ComA_synth_sf"/>
</dbReference>
<accession>A0A1Y2JEE4</accession>
<evidence type="ECO:0000256" key="1">
    <source>
        <dbReference type="ARBA" id="ARBA00010424"/>
    </source>
</evidence>
<dbReference type="InterPro" id="IPR013785">
    <property type="entry name" value="Aldolase_TIM"/>
</dbReference>
<organism evidence="2 3">
    <name type="scientific">Bradyrhizobium japonicum</name>
    <dbReference type="NCBI Taxonomy" id="375"/>
    <lineage>
        <taxon>Bacteria</taxon>
        <taxon>Pseudomonadati</taxon>
        <taxon>Pseudomonadota</taxon>
        <taxon>Alphaproteobacteria</taxon>
        <taxon>Hyphomicrobiales</taxon>
        <taxon>Nitrobacteraceae</taxon>
        <taxon>Bradyrhizobium</taxon>
    </lineage>
</organism>
<reference evidence="2 3" key="1">
    <citation type="submission" date="2017-03" db="EMBL/GenBank/DDBJ databases">
        <title>Whole genome sequences of fourteen strains of Bradyrhizobium canariense and one strain of Bradyrhizobium japonicum isolated from Lupinus (Papilionoideae: Genisteae) species in Algeria.</title>
        <authorList>
            <person name="Crovadore J."/>
            <person name="Chekireb D."/>
            <person name="Brachmann A."/>
            <person name="Chablais R."/>
            <person name="Cochard B."/>
            <person name="Lefort F."/>
        </authorList>
    </citation>
    <scope>NUCLEOTIDE SEQUENCE [LARGE SCALE GENOMIC DNA]</scope>
    <source>
        <strain evidence="2 3">UBMA197</strain>
    </source>
</reference>